<proteinExistence type="predicted"/>
<name>A0A165EYB0_EXIGL</name>
<dbReference type="EMBL" id="KV426110">
    <property type="protein sequence ID" value="KZV87966.1"/>
    <property type="molecule type" value="Genomic_DNA"/>
</dbReference>
<sequence length="252" mass="28170">MISATSRPLAQTGEMSWITDAVPRIGFPVPWPVPYQGFDSCALGFCTVHRIEVDFGVDRTQKDGTSTAALQNRCPPTCLGRRRLRSSRPEVCHWCHSQEHGDSMPEFVQSRALSNETSWEARVRYPGSRTTHKYLPGTTGRTIRCPAFRWKGGQYRQTTRPSDKSAAHRTLNMIVAFAEKTPVGDAELVTYSMSRVWSQCRQDSTSTKQKQGMQLSTGLGVSTGSKCGWFVSRSQFAQDAPPKVVFGDKRKM</sequence>
<dbReference type="Proteomes" id="UP000077266">
    <property type="component" value="Unassembled WGS sequence"/>
</dbReference>
<protein>
    <submittedName>
        <fullName evidence="1">Uncharacterized protein</fullName>
    </submittedName>
</protein>
<dbReference type="AlphaFoldDB" id="A0A165EYB0"/>
<accession>A0A165EYB0</accession>
<keyword evidence="2" id="KW-1185">Reference proteome</keyword>
<evidence type="ECO:0000313" key="1">
    <source>
        <dbReference type="EMBL" id="KZV87966.1"/>
    </source>
</evidence>
<gene>
    <name evidence="1" type="ORF">EXIGLDRAFT_187260</name>
</gene>
<evidence type="ECO:0000313" key="2">
    <source>
        <dbReference type="Proteomes" id="UP000077266"/>
    </source>
</evidence>
<organism evidence="1 2">
    <name type="scientific">Exidia glandulosa HHB12029</name>
    <dbReference type="NCBI Taxonomy" id="1314781"/>
    <lineage>
        <taxon>Eukaryota</taxon>
        <taxon>Fungi</taxon>
        <taxon>Dikarya</taxon>
        <taxon>Basidiomycota</taxon>
        <taxon>Agaricomycotina</taxon>
        <taxon>Agaricomycetes</taxon>
        <taxon>Auriculariales</taxon>
        <taxon>Exidiaceae</taxon>
        <taxon>Exidia</taxon>
    </lineage>
</organism>
<reference evidence="1 2" key="1">
    <citation type="journal article" date="2016" name="Mol. Biol. Evol.">
        <title>Comparative Genomics of Early-Diverging Mushroom-Forming Fungi Provides Insights into the Origins of Lignocellulose Decay Capabilities.</title>
        <authorList>
            <person name="Nagy L.G."/>
            <person name="Riley R."/>
            <person name="Tritt A."/>
            <person name="Adam C."/>
            <person name="Daum C."/>
            <person name="Floudas D."/>
            <person name="Sun H."/>
            <person name="Yadav J.S."/>
            <person name="Pangilinan J."/>
            <person name="Larsson K.H."/>
            <person name="Matsuura K."/>
            <person name="Barry K."/>
            <person name="Labutti K."/>
            <person name="Kuo R."/>
            <person name="Ohm R.A."/>
            <person name="Bhattacharya S.S."/>
            <person name="Shirouzu T."/>
            <person name="Yoshinaga Y."/>
            <person name="Martin F.M."/>
            <person name="Grigoriev I.V."/>
            <person name="Hibbett D.S."/>
        </authorList>
    </citation>
    <scope>NUCLEOTIDE SEQUENCE [LARGE SCALE GENOMIC DNA]</scope>
    <source>
        <strain evidence="1 2">HHB12029</strain>
    </source>
</reference>
<dbReference type="InParanoid" id="A0A165EYB0"/>